<dbReference type="PANTHER" id="PTHR34062">
    <property type="entry name" value="OXIDOREDUCTASE 21 KDA SUBUNIT, PUTATIVE (AFU_ORTHOLOGUE AFUA_4G04750)-RELATED"/>
    <property type="match status" value="1"/>
</dbReference>
<feature type="domain" description="NADH-ubiquinone oxidoreductase 21kDa subunit C-terminal fungi" evidence="3">
    <location>
        <begin position="155"/>
        <end position="228"/>
    </location>
</feature>
<evidence type="ECO:0000259" key="2">
    <source>
        <dbReference type="Pfam" id="PF10785"/>
    </source>
</evidence>
<accession>A0AAN6LU30</accession>
<evidence type="ECO:0000313" key="5">
    <source>
        <dbReference type="Proteomes" id="UP001280581"/>
    </source>
</evidence>
<evidence type="ECO:0000256" key="1">
    <source>
        <dbReference type="SAM" id="Phobius"/>
    </source>
</evidence>
<keyword evidence="1" id="KW-0812">Transmembrane</keyword>
<reference evidence="4 5" key="1">
    <citation type="submission" date="2021-02" db="EMBL/GenBank/DDBJ databases">
        <title>Genome assembly of Pseudopithomyces chartarum.</title>
        <authorList>
            <person name="Jauregui R."/>
            <person name="Singh J."/>
            <person name="Voisey C."/>
        </authorList>
    </citation>
    <scope>NUCLEOTIDE SEQUENCE [LARGE SCALE GENOMIC DNA]</scope>
    <source>
        <strain evidence="4 5">AGR01</strain>
    </source>
</reference>
<evidence type="ECO:0000313" key="4">
    <source>
        <dbReference type="EMBL" id="KAK3203246.1"/>
    </source>
</evidence>
<dbReference type="EMBL" id="WVTA01000011">
    <property type="protein sequence ID" value="KAK3203246.1"/>
    <property type="molecule type" value="Genomic_DNA"/>
</dbReference>
<dbReference type="PANTHER" id="PTHR34062:SF1">
    <property type="entry name" value="NADH-UBIQUINONE OXIDOREDUCTASE 21KDA SUBUNIT N-TERMINAL DOMAIN-CONTAINING PROTEIN"/>
    <property type="match status" value="1"/>
</dbReference>
<keyword evidence="1" id="KW-1133">Transmembrane helix</keyword>
<feature type="transmembrane region" description="Helical" evidence="1">
    <location>
        <begin position="113"/>
        <end position="135"/>
    </location>
</feature>
<dbReference type="Proteomes" id="UP001280581">
    <property type="component" value="Unassembled WGS sequence"/>
</dbReference>
<protein>
    <recommendedName>
        <fullName evidence="6">NADH-ubiquinone oxidoreductase 21 kDa subunit</fullName>
    </recommendedName>
</protein>
<sequence length="229" mass="25617">MASTIGETVGQPVIPDKIPTGEYPVSNWRLSPPAMPAAWLTVPSSSTMTRTLPPLPPPSQPAALADHVQRHFTRVVRYTRPSDWLTGAAVGALSPGLMLYWERVSPSFVGKGGLAPVMRMSCAVGLTGAFLFAYTRTSARFYGSRENRREVDMDMREMVDKVKRGEPLYGKSEMTEYMQGVAHRNSRFSAVFSHVIPWPNFVNHPYHGVDTAKYYRQAELELEQEKQGR</sequence>
<dbReference type="InterPro" id="IPR019721">
    <property type="entry name" value="NADH-UbQ_OxRdtase_su21_N"/>
</dbReference>
<feature type="domain" description="NADH-ubiquinone oxidoreductase 21kDa subunit N-terminal" evidence="2">
    <location>
        <begin position="71"/>
        <end position="146"/>
    </location>
</feature>
<dbReference type="Pfam" id="PF12853">
    <property type="entry name" value="NADH_u_ox_C"/>
    <property type="match status" value="1"/>
</dbReference>
<keyword evidence="1" id="KW-0472">Membrane</keyword>
<evidence type="ECO:0008006" key="6">
    <source>
        <dbReference type="Google" id="ProtNLM"/>
    </source>
</evidence>
<proteinExistence type="predicted"/>
<keyword evidence="5" id="KW-1185">Reference proteome</keyword>
<dbReference type="AlphaFoldDB" id="A0AAN6LU30"/>
<evidence type="ECO:0000259" key="3">
    <source>
        <dbReference type="Pfam" id="PF12853"/>
    </source>
</evidence>
<gene>
    <name evidence="4" type="ORF">GRF29_112g648133</name>
</gene>
<comment type="caution">
    <text evidence="4">The sequence shown here is derived from an EMBL/GenBank/DDBJ whole genome shotgun (WGS) entry which is preliminary data.</text>
</comment>
<name>A0AAN6LU30_9PLEO</name>
<dbReference type="Pfam" id="PF10785">
    <property type="entry name" value="NADH-u_ox-rdase"/>
    <property type="match status" value="1"/>
</dbReference>
<dbReference type="InterPro" id="IPR053229">
    <property type="entry name" value="NADH-Q_oxidrdct_subunit"/>
</dbReference>
<feature type="transmembrane region" description="Helical" evidence="1">
    <location>
        <begin position="84"/>
        <end position="101"/>
    </location>
</feature>
<dbReference type="InterPro" id="IPR024549">
    <property type="entry name" value="NADH-UbQ_OxRdtase_su21_C_fun"/>
</dbReference>
<organism evidence="4 5">
    <name type="scientific">Pseudopithomyces chartarum</name>
    <dbReference type="NCBI Taxonomy" id="1892770"/>
    <lineage>
        <taxon>Eukaryota</taxon>
        <taxon>Fungi</taxon>
        <taxon>Dikarya</taxon>
        <taxon>Ascomycota</taxon>
        <taxon>Pezizomycotina</taxon>
        <taxon>Dothideomycetes</taxon>
        <taxon>Pleosporomycetidae</taxon>
        <taxon>Pleosporales</taxon>
        <taxon>Massarineae</taxon>
        <taxon>Didymosphaeriaceae</taxon>
        <taxon>Pseudopithomyces</taxon>
    </lineage>
</organism>